<dbReference type="RefSeq" id="WP_111229656.1">
    <property type="nucleotide sequence ID" value="NZ_NBIU01000010.1"/>
</dbReference>
<feature type="transmembrane region" description="Helical" evidence="1">
    <location>
        <begin position="7"/>
        <end position="38"/>
    </location>
</feature>
<dbReference type="AlphaFoldDB" id="A0A2W6NLB7"/>
<organism evidence="2 3">
    <name type="scientific">Helicobacter valdiviensis</name>
    <dbReference type="NCBI Taxonomy" id="1458358"/>
    <lineage>
        <taxon>Bacteria</taxon>
        <taxon>Pseudomonadati</taxon>
        <taxon>Campylobacterota</taxon>
        <taxon>Epsilonproteobacteria</taxon>
        <taxon>Campylobacterales</taxon>
        <taxon>Helicobacteraceae</taxon>
        <taxon>Helicobacter</taxon>
    </lineage>
</organism>
<name>A0A2W6NLB7_9HELI</name>
<dbReference type="Proteomes" id="UP000249746">
    <property type="component" value="Unassembled WGS sequence"/>
</dbReference>
<keyword evidence="1" id="KW-0812">Transmembrane</keyword>
<accession>A0A2W6NLB7</accession>
<evidence type="ECO:0000313" key="3">
    <source>
        <dbReference type="Proteomes" id="UP000249746"/>
    </source>
</evidence>
<evidence type="ECO:0000256" key="1">
    <source>
        <dbReference type="SAM" id="Phobius"/>
    </source>
</evidence>
<sequence>MSLLFAIVFLLFPIMVMVAVFTPLIIITFGLMALFAILKYVPEPLNYIVVLGMIVYGIYKFFIKA</sequence>
<protein>
    <submittedName>
        <fullName evidence="2">Uncharacterized protein</fullName>
    </submittedName>
</protein>
<keyword evidence="1" id="KW-1133">Transmembrane helix</keyword>
<feature type="transmembrane region" description="Helical" evidence="1">
    <location>
        <begin position="44"/>
        <end position="63"/>
    </location>
</feature>
<reference evidence="2 3" key="1">
    <citation type="submission" date="2017-03" db="EMBL/GenBank/DDBJ databases">
        <title>Genomic and clinical evidence uncovers the enterohepatic species Helicobacter valdiviensis as a potential human intestinal pathogen.</title>
        <authorList>
            <person name="Fresia P."/>
            <person name="Jara R."/>
            <person name="Sierra R."/>
            <person name="Ferres I."/>
            <person name="Greif G."/>
            <person name="Iraola G."/>
            <person name="Collado L."/>
        </authorList>
    </citation>
    <scope>NUCLEOTIDE SEQUENCE [LARGE SCALE GENOMIC DNA]</scope>
    <source>
        <strain evidence="2 3">WBE14</strain>
    </source>
</reference>
<proteinExistence type="predicted"/>
<keyword evidence="3" id="KW-1185">Reference proteome</keyword>
<dbReference type="EMBL" id="NBIU01000010">
    <property type="protein sequence ID" value="PZT48226.1"/>
    <property type="molecule type" value="Genomic_DNA"/>
</dbReference>
<keyword evidence="1" id="KW-0472">Membrane</keyword>
<comment type="caution">
    <text evidence="2">The sequence shown here is derived from an EMBL/GenBank/DDBJ whole genome shotgun (WGS) entry which is preliminary data.</text>
</comment>
<evidence type="ECO:0000313" key="2">
    <source>
        <dbReference type="EMBL" id="PZT48226.1"/>
    </source>
</evidence>
<gene>
    <name evidence="2" type="ORF">B6S12_04680</name>
</gene>